<dbReference type="InterPro" id="IPR054015">
    <property type="entry name" value="ExsA-like_N"/>
</dbReference>
<keyword evidence="2" id="KW-0238">DNA-binding</keyword>
<sequence>MTTVLIQMKIKNNFFGNSKKDSYASLSLDGVPVIQHIVNFEDNQGAMYLQDHLLIFILEGSAKIIYGNEIFNVNKNEMILLKKATFVYYEKYIGQEDREIFDCMMFTIKEELVKSFLTSTELNISKRYDTRRSSVEPVNECLIAFIGSLQPYFKDADKVAPSQLRRKMMEMLYDTAVCSENMFGQILHLQNPVRENLLEVIEQNYAYPASLEELAYLSGRSLSSFKRDFQKVFNMAPAAWIRKTRLNKAKEMLESTNLTVNEICYSLGFENVSHFSRIYKDYHGSPPTNFRQRTIL</sequence>
<dbReference type="AlphaFoldDB" id="A0A381FBV9"/>
<keyword evidence="7" id="KW-1185">Reference proteome</keyword>
<dbReference type="Gene3D" id="1.10.10.60">
    <property type="entry name" value="Homeodomain-like"/>
    <property type="match status" value="2"/>
</dbReference>
<accession>A0A381FBV9</accession>
<dbReference type="InterPro" id="IPR018060">
    <property type="entry name" value="HTH_AraC"/>
</dbReference>
<evidence type="ECO:0000313" key="5">
    <source>
        <dbReference type="EMBL" id="SIQ96252.1"/>
    </source>
</evidence>
<name>A0A381FBV9_9FLAO</name>
<dbReference type="InterPro" id="IPR018062">
    <property type="entry name" value="HTH_AraC-typ_CS"/>
</dbReference>
<dbReference type="SMART" id="SM00342">
    <property type="entry name" value="HTH_ARAC"/>
    <property type="match status" value="1"/>
</dbReference>
<evidence type="ECO:0000313" key="7">
    <source>
        <dbReference type="Proteomes" id="UP000185725"/>
    </source>
</evidence>
<feature type="domain" description="HTH araC/xylS-type" evidence="4">
    <location>
        <begin position="195"/>
        <end position="293"/>
    </location>
</feature>
<dbReference type="GO" id="GO:0003700">
    <property type="term" value="F:DNA-binding transcription factor activity"/>
    <property type="evidence" value="ECO:0007669"/>
    <property type="project" value="InterPro"/>
</dbReference>
<keyword evidence="1" id="KW-0805">Transcription regulation</keyword>
<evidence type="ECO:0000259" key="4">
    <source>
        <dbReference type="PROSITE" id="PS01124"/>
    </source>
</evidence>
<reference evidence="5 7" key="1">
    <citation type="submission" date="2017-01" db="EMBL/GenBank/DDBJ databases">
        <authorList>
            <person name="Varghese N."/>
            <person name="Submissions S."/>
        </authorList>
    </citation>
    <scope>NUCLEOTIDE SEQUENCE [LARGE SCALE GENOMIC DNA]</scope>
    <source>
        <strain evidence="5 7">ATCC 27950</strain>
    </source>
</reference>
<dbReference type="InterPro" id="IPR020449">
    <property type="entry name" value="Tscrpt_reg_AraC-type_HTH"/>
</dbReference>
<proteinExistence type="predicted"/>
<evidence type="ECO:0000313" key="8">
    <source>
        <dbReference type="Proteomes" id="UP000255231"/>
    </source>
</evidence>
<dbReference type="GO" id="GO:0043565">
    <property type="term" value="F:sequence-specific DNA binding"/>
    <property type="evidence" value="ECO:0007669"/>
    <property type="project" value="InterPro"/>
</dbReference>
<dbReference type="Pfam" id="PF22200">
    <property type="entry name" value="ExsA_N"/>
    <property type="match status" value="1"/>
</dbReference>
<evidence type="ECO:0000313" key="6">
    <source>
        <dbReference type="EMBL" id="SUX44069.1"/>
    </source>
</evidence>
<dbReference type="EMBL" id="FTMF01000010">
    <property type="protein sequence ID" value="SIQ96252.1"/>
    <property type="molecule type" value="Genomic_DNA"/>
</dbReference>
<dbReference type="Proteomes" id="UP000255231">
    <property type="component" value="Unassembled WGS sequence"/>
</dbReference>
<evidence type="ECO:0000256" key="1">
    <source>
        <dbReference type="ARBA" id="ARBA00023015"/>
    </source>
</evidence>
<dbReference type="PRINTS" id="PR00032">
    <property type="entry name" value="HTHARAC"/>
</dbReference>
<evidence type="ECO:0000256" key="3">
    <source>
        <dbReference type="ARBA" id="ARBA00023163"/>
    </source>
</evidence>
<dbReference type="InterPro" id="IPR009057">
    <property type="entry name" value="Homeodomain-like_sf"/>
</dbReference>
<reference evidence="6 8" key="2">
    <citation type="submission" date="2018-06" db="EMBL/GenBank/DDBJ databases">
        <authorList>
            <consortium name="Pathogen Informatics"/>
            <person name="Doyle S."/>
        </authorList>
    </citation>
    <scope>NUCLEOTIDE SEQUENCE [LARGE SCALE GENOMIC DNA]</scope>
    <source>
        <strain evidence="6 8">NCTC13560</strain>
    </source>
</reference>
<dbReference type="SUPFAM" id="SSF46689">
    <property type="entry name" value="Homeodomain-like"/>
    <property type="match status" value="2"/>
</dbReference>
<dbReference type="Pfam" id="PF12833">
    <property type="entry name" value="HTH_18"/>
    <property type="match status" value="1"/>
</dbReference>
<dbReference type="PROSITE" id="PS00041">
    <property type="entry name" value="HTH_ARAC_FAMILY_1"/>
    <property type="match status" value="1"/>
</dbReference>
<gene>
    <name evidence="6" type="primary">btr_2</name>
    <name evidence="6" type="ORF">NCTC13560_02344</name>
    <name evidence="5" type="ORF">SAMN05421682_110164</name>
</gene>
<protein>
    <submittedName>
        <fullName evidence="6">Bacillibactin transport regulator</fullName>
    </submittedName>
    <submittedName>
        <fullName evidence="5">Helix-turn-helix domain-containing protein</fullName>
    </submittedName>
</protein>
<dbReference type="PANTHER" id="PTHR43280">
    <property type="entry name" value="ARAC-FAMILY TRANSCRIPTIONAL REGULATOR"/>
    <property type="match status" value="1"/>
</dbReference>
<dbReference type="OrthoDB" id="4480133at2"/>
<organism evidence="6 8">
    <name type="scientific">Chryseobacterium indoltheticum</name>
    <dbReference type="NCBI Taxonomy" id="254"/>
    <lineage>
        <taxon>Bacteria</taxon>
        <taxon>Pseudomonadati</taxon>
        <taxon>Bacteroidota</taxon>
        <taxon>Flavobacteriia</taxon>
        <taxon>Flavobacteriales</taxon>
        <taxon>Weeksellaceae</taxon>
        <taxon>Chryseobacterium group</taxon>
        <taxon>Chryseobacterium</taxon>
    </lineage>
</organism>
<dbReference type="EMBL" id="UFVS01000001">
    <property type="protein sequence ID" value="SUX44069.1"/>
    <property type="molecule type" value="Genomic_DNA"/>
</dbReference>
<dbReference type="PANTHER" id="PTHR43280:SF27">
    <property type="entry name" value="TRANSCRIPTIONAL REGULATOR MTLR"/>
    <property type="match status" value="1"/>
</dbReference>
<dbReference type="GeneID" id="303673764"/>
<dbReference type="PROSITE" id="PS01124">
    <property type="entry name" value="HTH_ARAC_FAMILY_2"/>
    <property type="match status" value="1"/>
</dbReference>
<dbReference type="Proteomes" id="UP000185725">
    <property type="component" value="Unassembled WGS sequence"/>
</dbReference>
<evidence type="ECO:0000256" key="2">
    <source>
        <dbReference type="ARBA" id="ARBA00023125"/>
    </source>
</evidence>
<keyword evidence="3" id="KW-0804">Transcription</keyword>
<dbReference type="RefSeq" id="WP_123890063.1">
    <property type="nucleotide sequence ID" value="NZ_CP033929.1"/>
</dbReference>